<feature type="transmembrane region" description="Helical" evidence="4">
    <location>
        <begin position="65"/>
        <end position="86"/>
    </location>
</feature>
<evidence type="ECO:0000256" key="3">
    <source>
        <dbReference type="ARBA" id="ARBA00023163"/>
    </source>
</evidence>
<dbReference type="GO" id="GO:0003700">
    <property type="term" value="F:DNA-binding transcription factor activity"/>
    <property type="evidence" value="ECO:0007669"/>
    <property type="project" value="InterPro"/>
</dbReference>
<dbReference type="AlphaFoldDB" id="A0A2V4WVA3"/>
<accession>A0A2V4WVA3</accession>
<reference evidence="6 7" key="1">
    <citation type="submission" date="2018-06" db="EMBL/GenBank/DDBJ databases">
        <title>Genomic Encyclopedia of Type Strains, Phase III (KMG-III): the genomes of soil and plant-associated and newly described type strains.</title>
        <authorList>
            <person name="Whitman W."/>
        </authorList>
    </citation>
    <scope>NUCLEOTIDE SEQUENCE [LARGE SCALE GENOMIC DNA]</scope>
    <source>
        <strain evidence="6 7">CECT 7945</strain>
    </source>
</reference>
<evidence type="ECO:0000313" key="6">
    <source>
        <dbReference type="EMBL" id="PYE80432.1"/>
    </source>
</evidence>
<keyword evidence="4" id="KW-0472">Membrane</keyword>
<dbReference type="Gene3D" id="1.10.10.60">
    <property type="entry name" value="Homeodomain-like"/>
    <property type="match status" value="1"/>
</dbReference>
<feature type="transmembrane region" description="Helical" evidence="4">
    <location>
        <begin position="136"/>
        <end position="157"/>
    </location>
</feature>
<dbReference type="PANTHER" id="PTHR43280:SF29">
    <property type="entry name" value="ARAC-FAMILY TRANSCRIPTIONAL REGULATOR"/>
    <property type="match status" value="1"/>
</dbReference>
<keyword evidence="3" id="KW-0804">Transcription</keyword>
<dbReference type="SUPFAM" id="SSF46689">
    <property type="entry name" value="Homeodomain-like"/>
    <property type="match status" value="1"/>
</dbReference>
<dbReference type="Proteomes" id="UP000248054">
    <property type="component" value="Unassembled WGS sequence"/>
</dbReference>
<proteinExistence type="predicted"/>
<comment type="caution">
    <text evidence="6">The sequence shown here is derived from an EMBL/GenBank/DDBJ whole genome shotgun (WGS) entry which is preliminary data.</text>
</comment>
<dbReference type="PANTHER" id="PTHR43280">
    <property type="entry name" value="ARAC-FAMILY TRANSCRIPTIONAL REGULATOR"/>
    <property type="match status" value="1"/>
</dbReference>
<name>A0A2V4WVA3_9FLAO</name>
<evidence type="ECO:0000259" key="5">
    <source>
        <dbReference type="PROSITE" id="PS01124"/>
    </source>
</evidence>
<feature type="transmembrane region" description="Helical" evidence="4">
    <location>
        <begin position="93"/>
        <end position="116"/>
    </location>
</feature>
<feature type="domain" description="HTH araC/xylS-type" evidence="5">
    <location>
        <begin position="240"/>
        <end position="348"/>
    </location>
</feature>
<dbReference type="EMBL" id="QJTD01000005">
    <property type="protein sequence ID" value="PYE80432.1"/>
    <property type="molecule type" value="Genomic_DNA"/>
</dbReference>
<keyword evidence="4" id="KW-0812">Transmembrane</keyword>
<gene>
    <name evidence="6" type="ORF">DFQ11_10529</name>
</gene>
<dbReference type="SMART" id="SM00342">
    <property type="entry name" value="HTH_ARAC"/>
    <property type="match status" value="1"/>
</dbReference>
<dbReference type="GO" id="GO:0043565">
    <property type="term" value="F:sequence-specific DNA binding"/>
    <property type="evidence" value="ECO:0007669"/>
    <property type="project" value="InterPro"/>
</dbReference>
<evidence type="ECO:0000256" key="4">
    <source>
        <dbReference type="SAM" id="Phobius"/>
    </source>
</evidence>
<feature type="transmembrane region" description="Helical" evidence="4">
    <location>
        <begin position="6"/>
        <end position="24"/>
    </location>
</feature>
<evidence type="ECO:0000256" key="1">
    <source>
        <dbReference type="ARBA" id="ARBA00023015"/>
    </source>
</evidence>
<evidence type="ECO:0000313" key="7">
    <source>
        <dbReference type="Proteomes" id="UP000248054"/>
    </source>
</evidence>
<protein>
    <submittedName>
        <fullName evidence="6">AraC family transcriptional regulator</fullName>
    </submittedName>
</protein>
<keyword evidence="4" id="KW-1133">Transmembrane helix</keyword>
<evidence type="ECO:0000256" key="2">
    <source>
        <dbReference type="ARBA" id="ARBA00023125"/>
    </source>
</evidence>
<dbReference type="InterPro" id="IPR018060">
    <property type="entry name" value="HTH_AraC"/>
</dbReference>
<dbReference type="PROSITE" id="PS01124">
    <property type="entry name" value="HTH_ARAC_FAMILY_2"/>
    <property type="match status" value="1"/>
</dbReference>
<keyword evidence="7" id="KW-1185">Reference proteome</keyword>
<feature type="transmembrane region" description="Helical" evidence="4">
    <location>
        <begin position="197"/>
        <end position="216"/>
    </location>
</feature>
<keyword evidence="1" id="KW-0805">Transcription regulation</keyword>
<dbReference type="InterPro" id="IPR009057">
    <property type="entry name" value="Homeodomain-like_sf"/>
</dbReference>
<organism evidence="6 7">
    <name type="scientific">Winogradskyella epiphytica</name>
    <dbReference type="NCBI Taxonomy" id="262005"/>
    <lineage>
        <taxon>Bacteria</taxon>
        <taxon>Pseudomonadati</taxon>
        <taxon>Bacteroidota</taxon>
        <taxon>Flavobacteriia</taxon>
        <taxon>Flavobacteriales</taxon>
        <taxon>Flavobacteriaceae</taxon>
        <taxon>Winogradskyella</taxon>
    </lineage>
</organism>
<feature type="transmembrane region" description="Helical" evidence="4">
    <location>
        <begin position="31"/>
        <end position="53"/>
    </location>
</feature>
<dbReference type="Pfam" id="PF12833">
    <property type="entry name" value="HTH_18"/>
    <property type="match status" value="1"/>
</dbReference>
<feature type="transmembrane region" description="Helical" evidence="4">
    <location>
        <begin position="169"/>
        <end position="191"/>
    </location>
</feature>
<sequence>MEVVRYILFAQVFVAFFVAGGVFFKSRNLRSLTLSSLIALVGFHILLFLFGSGELVNLYPQFKSWFYYEVALLFGPLVFIHLQCLILNKRKLYFIDLLHLAPIVIFWIGYGDVLMMEGRIRSQYVIEHFYDRTMTWNYFLAVVMMVYSLSSLVLLYVKGKDLTAKRLQYAVFIVLAYVCSSVLILYLTRYAEGWRDFASYYLVLTLLIFGVGYFLIKNPDFLKQIKKKYFTSNLRKNDMKRIQSKIENAFINDKVFLDGKINISKLSKLLNEKQHHVSQTFSEVLFENFNDYVNRHRVEVAKKYLRDASYNNFKIEAIAKECGFNNKVTFYKAFTKFANETPSAFRKKKKSE</sequence>
<keyword evidence="2" id="KW-0238">DNA-binding</keyword>